<reference evidence="2" key="1">
    <citation type="submission" date="2017-08" db="EMBL/GenBank/DDBJ databases">
        <authorList>
            <person name="Imhoff J.F."/>
            <person name="Rahn T."/>
            <person name="Kuenzel S."/>
            <person name="Neulinger S.C."/>
        </authorList>
    </citation>
    <scope>NUCLEOTIDE SEQUENCE</scope>
    <source>
        <strain evidence="2">IM 151</strain>
    </source>
</reference>
<evidence type="ECO:0000313" key="3">
    <source>
        <dbReference type="Proteomes" id="UP001041814"/>
    </source>
</evidence>
<gene>
    <name evidence="2" type="ORF">CKO43_13520</name>
</gene>
<feature type="transmembrane region" description="Helical" evidence="1">
    <location>
        <begin position="68"/>
        <end position="92"/>
    </location>
</feature>
<protein>
    <recommendedName>
        <fullName evidence="4">DUF2975 family protein</fullName>
    </recommendedName>
</protein>
<dbReference type="InterPro" id="IPR021354">
    <property type="entry name" value="DUF2975"/>
</dbReference>
<organism evidence="2 3">
    <name type="scientific">Rubrivivax gelatinosus</name>
    <name type="common">Rhodocyclus gelatinosus</name>
    <name type="synonym">Rhodopseudomonas gelatinosa</name>
    <dbReference type="NCBI Taxonomy" id="28068"/>
    <lineage>
        <taxon>Bacteria</taxon>
        <taxon>Pseudomonadati</taxon>
        <taxon>Pseudomonadota</taxon>
        <taxon>Betaproteobacteria</taxon>
        <taxon>Burkholderiales</taxon>
        <taxon>Sphaerotilaceae</taxon>
        <taxon>Rubrivivax</taxon>
    </lineage>
</organism>
<dbReference type="Proteomes" id="UP001041814">
    <property type="component" value="Unassembled WGS sequence"/>
</dbReference>
<keyword evidence="1" id="KW-1133">Transmembrane helix</keyword>
<dbReference type="RefSeq" id="WP_200230521.1">
    <property type="nucleotide sequence ID" value="NZ_NRRT01000048.1"/>
</dbReference>
<dbReference type="Pfam" id="PF11188">
    <property type="entry name" value="DUF2975"/>
    <property type="match status" value="1"/>
</dbReference>
<proteinExistence type="predicted"/>
<feature type="transmembrane region" description="Helical" evidence="1">
    <location>
        <begin position="154"/>
        <end position="174"/>
    </location>
</feature>
<evidence type="ECO:0008006" key="4">
    <source>
        <dbReference type="Google" id="ProtNLM"/>
    </source>
</evidence>
<feature type="transmembrane region" description="Helical" evidence="1">
    <location>
        <begin position="112"/>
        <end position="134"/>
    </location>
</feature>
<keyword evidence="1" id="KW-0472">Membrane</keyword>
<reference evidence="2" key="2">
    <citation type="journal article" date="2020" name="Microorganisms">
        <title>Osmotic Adaptation and Compatible Solute Biosynthesis of Phototrophic Bacteria as Revealed from Genome Analyses.</title>
        <authorList>
            <person name="Imhoff J.F."/>
            <person name="Rahn T."/>
            <person name="Kunzel S."/>
            <person name="Keller A."/>
            <person name="Neulinger S.C."/>
        </authorList>
    </citation>
    <scope>NUCLEOTIDE SEQUENCE</scope>
    <source>
        <strain evidence="2">IM 151</strain>
    </source>
</reference>
<accession>A0ABS1DX80</accession>
<evidence type="ECO:0000313" key="2">
    <source>
        <dbReference type="EMBL" id="MBK1713795.1"/>
    </source>
</evidence>
<name>A0ABS1DX80_RUBGE</name>
<keyword evidence="1" id="KW-0812">Transmembrane</keyword>
<keyword evidence="3" id="KW-1185">Reference proteome</keyword>
<dbReference type="EMBL" id="NRRU01000047">
    <property type="protein sequence ID" value="MBK1713795.1"/>
    <property type="molecule type" value="Genomic_DNA"/>
</dbReference>
<sequence>MPSDDIEPRSRRLRRLCRFVRGAVLLAAVVLLAWPLVLAARPELLAEIGRQSAGLQEHPLTLDARGQALAIAAMLPPTALGLLLCSLLWRLFGAYQRGQALSAGAQRRLQQVGATLLALALVQPLSDAALSVALTIGNPPGQRLLTLGFDSGDYLLVVVAVTILAVATAMHEAVRAAEENRGFV</sequence>
<evidence type="ECO:0000256" key="1">
    <source>
        <dbReference type="SAM" id="Phobius"/>
    </source>
</evidence>
<comment type="caution">
    <text evidence="2">The sequence shown here is derived from an EMBL/GenBank/DDBJ whole genome shotgun (WGS) entry which is preliminary data.</text>
</comment>